<feature type="domain" description="Formamidopyrimidine-DNA glycosylase catalytic" evidence="17">
    <location>
        <begin position="2"/>
        <end position="132"/>
    </location>
</feature>
<keyword evidence="4 15" id="KW-0479">Metal-binding</keyword>
<feature type="binding site" evidence="15">
    <location>
        <position position="129"/>
    </location>
    <ligand>
        <name>DNA</name>
        <dbReference type="ChEBI" id="CHEBI:16991"/>
    </ligand>
</feature>
<dbReference type="Pfam" id="PF01149">
    <property type="entry name" value="Fapy_DNA_glyco"/>
    <property type="match status" value="1"/>
</dbReference>
<keyword evidence="7 15" id="KW-0378">Hydrolase</keyword>
<keyword evidence="9 15" id="KW-0238">DNA-binding</keyword>
<evidence type="ECO:0000259" key="17">
    <source>
        <dbReference type="PROSITE" id="PS51068"/>
    </source>
</evidence>
<name>A0A0G0LZ27_UNCC2</name>
<evidence type="ECO:0000256" key="4">
    <source>
        <dbReference type="ARBA" id="ARBA00022723"/>
    </source>
</evidence>
<keyword evidence="11 15" id="KW-0456">Lyase</keyword>
<dbReference type="SMART" id="SM01232">
    <property type="entry name" value="H2TH"/>
    <property type="match status" value="1"/>
</dbReference>
<evidence type="ECO:0000256" key="11">
    <source>
        <dbReference type="ARBA" id="ARBA00023239"/>
    </source>
</evidence>
<dbReference type="Gene3D" id="3.20.190.10">
    <property type="entry name" value="MutM-like, N-terminal"/>
    <property type="match status" value="1"/>
</dbReference>
<comment type="caution">
    <text evidence="18">The sequence shown here is derived from an EMBL/GenBank/DDBJ whole genome shotgun (WGS) entry which is preliminary data.</text>
</comment>
<keyword evidence="13 15" id="KW-0326">Glycosidase</keyword>
<dbReference type="InterPro" id="IPR020629">
    <property type="entry name" value="FPG_Glyclase"/>
</dbReference>
<keyword evidence="8 15" id="KW-0862">Zinc</keyword>
<dbReference type="STRING" id="1618345.UT18_C0023G0003"/>
<dbReference type="EMBL" id="LBVV01000023">
    <property type="protein sequence ID" value="KKQ93265.1"/>
    <property type="molecule type" value="Genomic_DNA"/>
</dbReference>
<dbReference type="SUPFAM" id="SSF81624">
    <property type="entry name" value="N-terminal domain of MutM-like DNA repair proteins"/>
    <property type="match status" value="1"/>
</dbReference>
<dbReference type="GO" id="GO:0140078">
    <property type="term" value="F:class I DNA-(apurinic or apyrimidinic site) endonuclease activity"/>
    <property type="evidence" value="ECO:0007669"/>
    <property type="project" value="UniProtKB-EC"/>
</dbReference>
<dbReference type="EC" id="3.2.2.23" evidence="15"/>
<comment type="cofactor">
    <cofactor evidence="15">
        <name>Zn(2+)</name>
        <dbReference type="ChEBI" id="CHEBI:29105"/>
    </cofactor>
    <text evidence="15">Binds 1 zinc ion per subunit.</text>
</comment>
<reference evidence="18 19" key="1">
    <citation type="journal article" date="2015" name="Nature">
        <title>rRNA introns, odd ribosomes, and small enigmatic genomes across a large radiation of phyla.</title>
        <authorList>
            <person name="Brown C.T."/>
            <person name="Hug L.A."/>
            <person name="Thomas B.C."/>
            <person name="Sharon I."/>
            <person name="Castelle C.J."/>
            <person name="Singh A."/>
            <person name="Wilkins M.J."/>
            <person name="Williams K.H."/>
            <person name="Banfield J.F."/>
        </authorList>
    </citation>
    <scope>NUCLEOTIDE SEQUENCE [LARGE SCALE GENOMIC DNA]</scope>
</reference>
<keyword evidence="6 15" id="KW-0863">Zinc-finger</keyword>
<evidence type="ECO:0000313" key="18">
    <source>
        <dbReference type="EMBL" id="KKQ93265.1"/>
    </source>
</evidence>
<feature type="binding site" evidence="15">
    <location>
        <position position="170"/>
    </location>
    <ligand>
        <name>DNA</name>
        <dbReference type="ChEBI" id="CHEBI:16991"/>
    </ligand>
</feature>
<dbReference type="PROSITE" id="PS51066">
    <property type="entry name" value="ZF_FPG_2"/>
    <property type="match status" value="1"/>
</dbReference>
<evidence type="ECO:0000256" key="7">
    <source>
        <dbReference type="ARBA" id="ARBA00022801"/>
    </source>
</evidence>
<evidence type="ECO:0000259" key="16">
    <source>
        <dbReference type="PROSITE" id="PS51066"/>
    </source>
</evidence>
<dbReference type="InterPro" id="IPR035937">
    <property type="entry name" value="FPG_N"/>
</dbReference>
<feature type="active site" description="Proton donor; for delta-elimination activity" evidence="15">
    <location>
        <position position="280"/>
    </location>
</feature>
<comment type="caution">
    <text evidence="15">Lacks conserved residue(s) required for the propagation of feature annotation.</text>
</comment>
<evidence type="ECO:0000256" key="10">
    <source>
        <dbReference type="ARBA" id="ARBA00023204"/>
    </source>
</evidence>
<evidence type="ECO:0000256" key="8">
    <source>
        <dbReference type="ARBA" id="ARBA00022833"/>
    </source>
</evidence>
<dbReference type="InterPro" id="IPR012319">
    <property type="entry name" value="FPG_cat"/>
</dbReference>
<evidence type="ECO:0000313" key="19">
    <source>
        <dbReference type="Proteomes" id="UP000034207"/>
    </source>
</evidence>
<comment type="function">
    <text evidence="15">Involved in base excision repair of DNA damaged by oxidation or by mutagenic agents. Acts as DNA glycosylase that recognizes and removes damaged bases. Has a preference for oxidized purines, such as 7,8-dihydro-8-oxoguanine (8-oxoG). Has AP (apurinic/apyrimidinic) lyase activity and introduces nicks in the DNA strand. Cleaves the DNA backbone by beta-delta elimination to generate a single-strand break at the site of the removed base with both 3'- and 5'-phosphates.</text>
</comment>
<dbReference type="Pfam" id="PF06831">
    <property type="entry name" value="H2TH"/>
    <property type="match status" value="1"/>
</dbReference>
<dbReference type="Proteomes" id="UP000034207">
    <property type="component" value="Unassembled WGS sequence"/>
</dbReference>
<dbReference type="GO" id="GO:0034039">
    <property type="term" value="F:8-oxo-7,8-dihydroguanine DNA N-glycosylase activity"/>
    <property type="evidence" value="ECO:0007669"/>
    <property type="project" value="TreeGrafter"/>
</dbReference>
<evidence type="ECO:0000256" key="14">
    <source>
        <dbReference type="ARBA" id="ARBA00044632"/>
    </source>
</evidence>
<dbReference type="CDD" id="cd08966">
    <property type="entry name" value="EcFpg-like_N"/>
    <property type="match status" value="1"/>
</dbReference>
<evidence type="ECO:0000256" key="13">
    <source>
        <dbReference type="ARBA" id="ARBA00023295"/>
    </source>
</evidence>
<evidence type="ECO:0000256" key="2">
    <source>
        <dbReference type="ARBA" id="ARBA00009409"/>
    </source>
</evidence>
<comment type="subunit">
    <text evidence="3 15">Monomer.</text>
</comment>
<organism evidence="18 19">
    <name type="scientific">candidate division CPR2 bacterium GW2011_GWC2_39_10</name>
    <dbReference type="NCBI Taxonomy" id="1618345"/>
    <lineage>
        <taxon>Bacteria</taxon>
        <taxon>Bacteria division CPR2</taxon>
    </lineage>
</organism>
<dbReference type="FunFam" id="1.10.8.50:FF:000003">
    <property type="entry name" value="Formamidopyrimidine-DNA glycosylase"/>
    <property type="match status" value="1"/>
</dbReference>
<dbReference type="SMART" id="SM00898">
    <property type="entry name" value="Fapy_DNA_glyco"/>
    <property type="match status" value="1"/>
</dbReference>
<dbReference type="PROSITE" id="PS51068">
    <property type="entry name" value="FPG_CAT"/>
    <property type="match status" value="1"/>
</dbReference>
<evidence type="ECO:0000256" key="15">
    <source>
        <dbReference type="HAMAP-Rule" id="MF_00103"/>
    </source>
</evidence>
<evidence type="ECO:0000256" key="9">
    <source>
        <dbReference type="ARBA" id="ARBA00023125"/>
    </source>
</evidence>
<dbReference type="AlphaFoldDB" id="A0A0G0LZ27"/>
<dbReference type="GO" id="GO:0006284">
    <property type="term" value="P:base-excision repair"/>
    <property type="evidence" value="ECO:0007669"/>
    <property type="project" value="InterPro"/>
</dbReference>
<dbReference type="EC" id="4.2.99.18" evidence="15"/>
<dbReference type="InterPro" id="IPR010663">
    <property type="entry name" value="Znf_FPG/IleRS"/>
</dbReference>
<feature type="active site" description="Proton donor" evidence="15">
    <location>
        <position position="3"/>
    </location>
</feature>
<dbReference type="GO" id="GO:0008270">
    <property type="term" value="F:zinc ion binding"/>
    <property type="evidence" value="ECO:0007669"/>
    <property type="project" value="UniProtKB-UniRule"/>
</dbReference>
<evidence type="ECO:0000256" key="6">
    <source>
        <dbReference type="ARBA" id="ARBA00022771"/>
    </source>
</evidence>
<dbReference type="InterPro" id="IPR015886">
    <property type="entry name" value="H2TH_FPG"/>
</dbReference>
<evidence type="ECO:0000256" key="5">
    <source>
        <dbReference type="ARBA" id="ARBA00022763"/>
    </source>
</evidence>
<evidence type="ECO:0000256" key="3">
    <source>
        <dbReference type="ARBA" id="ARBA00011245"/>
    </source>
</evidence>
<protein>
    <recommendedName>
        <fullName evidence="15">Formamidopyrimidine-DNA glycosylase</fullName>
        <shortName evidence="15">Fapy-DNA glycosylase</shortName>
        <ecNumber evidence="15">3.2.2.23</ecNumber>
    </recommendedName>
    <alternativeName>
        <fullName evidence="15">DNA-(apurinic or apyrimidinic site) lyase MutM</fullName>
        <shortName evidence="15">AP lyase MutM</shortName>
        <ecNumber evidence="15">4.2.99.18</ecNumber>
    </alternativeName>
</protein>
<proteinExistence type="inferred from homology"/>
<evidence type="ECO:0000256" key="1">
    <source>
        <dbReference type="ARBA" id="ARBA00001668"/>
    </source>
</evidence>
<comment type="catalytic activity">
    <reaction evidence="14 15">
        <text>2'-deoxyribonucleotide-(2'-deoxyribose 5'-phosphate)-2'-deoxyribonucleotide-DNA = a 3'-end 2'-deoxyribonucleotide-(2,3-dehydro-2,3-deoxyribose 5'-phosphate)-DNA + a 5'-end 5'-phospho-2'-deoxyribonucleoside-DNA + H(+)</text>
        <dbReference type="Rhea" id="RHEA:66592"/>
        <dbReference type="Rhea" id="RHEA-COMP:13180"/>
        <dbReference type="Rhea" id="RHEA-COMP:16897"/>
        <dbReference type="Rhea" id="RHEA-COMP:17067"/>
        <dbReference type="ChEBI" id="CHEBI:15378"/>
        <dbReference type="ChEBI" id="CHEBI:136412"/>
        <dbReference type="ChEBI" id="CHEBI:157695"/>
        <dbReference type="ChEBI" id="CHEBI:167181"/>
        <dbReference type="EC" id="4.2.99.18"/>
    </reaction>
</comment>
<dbReference type="InterPro" id="IPR000214">
    <property type="entry name" value="Znf_DNA_glyclase/AP_lyase"/>
</dbReference>
<feature type="active site" description="Schiff-base intermediate with DNA" evidence="15">
    <location>
        <position position="2"/>
    </location>
</feature>
<dbReference type="PANTHER" id="PTHR22993">
    <property type="entry name" value="FORMAMIDOPYRIMIDINE-DNA GLYCOSYLASE"/>
    <property type="match status" value="1"/>
</dbReference>
<keyword evidence="5 15" id="KW-0227">DNA damage</keyword>
<sequence>MPELPEVETIKNDLSKKIIDLEIKNVETDWPKLFKGPDFENHKKTIAGKKIIGVERRAKNLLIELSDNKTLLIHLKMTGHLLITDENIEIKHNKFVVDPNSPLSDPNNQFIHVVWHLTNNKKMAFSDLRKFGNISILDKEQLQEYLLRYGPEPLEDDFNYQKFACLLGKKKTGIKKFLMDQTKIAGIGNIYADEILFDAKIHPERDATDFSEEEKKALFDSIKKILKKAVELRGTSVSDFRDTEGKKGAYGDVRLVYRKTGENCPDSCDGKVKRIVVGGRGTHFCPKCQLNPPERSK</sequence>
<dbReference type="PATRIC" id="fig|1618345.3.peg.1052"/>
<keyword evidence="10 15" id="KW-0234">DNA repair</keyword>
<dbReference type="Gene3D" id="1.10.8.50">
    <property type="match status" value="1"/>
</dbReference>
<evidence type="ECO:0000256" key="12">
    <source>
        <dbReference type="ARBA" id="ARBA00023268"/>
    </source>
</evidence>
<gene>
    <name evidence="15" type="primary">mutM</name>
    <name evidence="15" type="synonym">fpg</name>
    <name evidence="18" type="ORF">UT18_C0023G0003</name>
</gene>
<comment type="similarity">
    <text evidence="2 15">Belongs to the FPG family.</text>
</comment>
<dbReference type="HAMAP" id="MF_00103">
    <property type="entry name" value="Fapy_DNA_glycosyl"/>
    <property type="match status" value="1"/>
</dbReference>
<accession>A0A0G0LZ27</accession>
<dbReference type="Pfam" id="PF06827">
    <property type="entry name" value="zf-FPG_IleRS"/>
    <property type="match status" value="1"/>
</dbReference>
<dbReference type="NCBIfam" id="NF002211">
    <property type="entry name" value="PRK01103.1"/>
    <property type="match status" value="1"/>
</dbReference>
<comment type="catalytic activity">
    <reaction evidence="1 15">
        <text>Hydrolysis of DNA containing ring-opened 7-methylguanine residues, releasing 2,6-diamino-4-hydroxy-5-(N-methyl)formamidopyrimidine.</text>
        <dbReference type="EC" id="3.2.2.23"/>
    </reaction>
</comment>
<feature type="domain" description="FPG-type" evidence="16">
    <location>
        <begin position="255"/>
        <end position="290"/>
    </location>
</feature>
<dbReference type="PANTHER" id="PTHR22993:SF9">
    <property type="entry name" value="FORMAMIDOPYRIMIDINE-DNA GLYCOSYLASE"/>
    <property type="match status" value="1"/>
</dbReference>
<dbReference type="SUPFAM" id="SSF57716">
    <property type="entry name" value="Glucocorticoid receptor-like (DNA-binding domain)"/>
    <property type="match status" value="1"/>
</dbReference>
<keyword evidence="12 15" id="KW-0511">Multifunctional enzyme</keyword>
<dbReference type="InterPro" id="IPR010979">
    <property type="entry name" value="Ribosomal_uS13-like_H2TH"/>
</dbReference>
<dbReference type="SUPFAM" id="SSF46946">
    <property type="entry name" value="S13-like H2TH domain"/>
    <property type="match status" value="1"/>
</dbReference>
<feature type="active site" description="Proton donor; for beta-elimination activity" evidence="15">
    <location>
        <position position="59"/>
    </location>
</feature>
<dbReference type="NCBIfam" id="TIGR00577">
    <property type="entry name" value="fpg"/>
    <property type="match status" value="1"/>
</dbReference>
<dbReference type="GO" id="GO:0003684">
    <property type="term" value="F:damaged DNA binding"/>
    <property type="evidence" value="ECO:0007669"/>
    <property type="project" value="InterPro"/>
</dbReference>